<feature type="region of interest" description="Disordered" evidence="1">
    <location>
        <begin position="207"/>
        <end position="230"/>
    </location>
</feature>
<proteinExistence type="predicted"/>
<dbReference type="RefSeq" id="XP_040793593.1">
    <property type="nucleotide sequence ID" value="XM_040931550.1"/>
</dbReference>
<dbReference type="EMBL" id="ML976614">
    <property type="protein sequence ID" value="KAF1851030.1"/>
    <property type="molecule type" value="Genomic_DNA"/>
</dbReference>
<feature type="compositionally biased region" description="Polar residues" evidence="1">
    <location>
        <begin position="57"/>
        <end position="69"/>
    </location>
</feature>
<protein>
    <submittedName>
        <fullName evidence="2">Uncharacterized protein</fullName>
    </submittedName>
</protein>
<evidence type="ECO:0000256" key="1">
    <source>
        <dbReference type="SAM" id="MobiDB-lite"/>
    </source>
</evidence>
<sequence length="230" mass="25651">MKVYHSFLGDDSISQLQAKYPEQAGGRSSGWLWAWWRRRKERNGRKVRRRSGGRSNPSTDFASQRSESPSQYCTLNARRGCAIEIVEVGGGVLRMAEKVGEERRRKLLVRDPNGISRSDDDGNRRCKDSTSLSSILVTGTTALYQIKSQMHHASTGLAIPATARSLPAADCPSTTSERVDPQPLGFQPLYMALHRFSRDYYSQSHRKGSGIGLVQHDTRQADRSPASRNA</sequence>
<dbReference type="GeneID" id="63848802"/>
<evidence type="ECO:0000313" key="2">
    <source>
        <dbReference type="EMBL" id="KAF1851030.1"/>
    </source>
</evidence>
<accession>A0A9P4LDH7</accession>
<dbReference type="Proteomes" id="UP000800039">
    <property type="component" value="Unassembled WGS sequence"/>
</dbReference>
<feature type="region of interest" description="Disordered" evidence="1">
    <location>
        <begin position="44"/>
        <end position="69"/>
    </location>
</feature>
<gene>
    <name evidence="2" type="ORF">K460DRAFT_351007</name>
</gene>
<keyword evidence="3" id="KW-1185">Reference proteome</keyword>
<dbReference type="AlphaFoldDB" id="A0A9P4LDH7"/>
<evidence type="ECO:0000313" key="3">
    <source>
        <dbReference type="Proteomes" id="UP000800039"/>
    </source>
</evidence>
<organism evidence="2 3">
    <name type="scientific">Cucurbitaria berberidis CBS 394.84</name>
    <dbReference type="NCBI Taxonomy" id="1168544"/>
    <lineage>
        <taxon>Eukaryota</taxon>
        <taxon>Fungi</taxon>
        <taxon>Dikarya</taxon>
        <taxon>Ascomycota</taxon>
        <taxon>Pezizomycotina</taxon>
        <taxon>Dothideomycetes</taxon>
        <taxon>Pleosporomycetidae</taxon>
        <taxon>Pleosporales</taxon>
        <taxon>Pleosporineae</taxon>
        <taxon>Cucurbitariaceae</taxon>
        <taxon>Cucurbitaria</taxon>
    </lineage>
</organism>
<reference evidence="2" key="1">
    <citation type="submission" date="2020-01" db="EMBL/GenBank/DDBJ databases">
        <authorList>
            <consortium name="DOE Joint Genome Institute"/>
            <person name="Haridas S."/>
            <person name="Albert R."/>
            <person name="Binder M."/>
            <person name="Bloem J."/>
            <person name="Labutti K."/>
            <person name="Salamov A."/>
            <person name="Andreopoulos B."/>
            <person name="Baker S.E."/>
            <person name="Barry K."/>
            <person name="Bills G."/>
            <person name="Bluhm B.H."/>
            <person name="Cannon C."/>
            <person name="Castanera R."/>
            <person name="Culley D.E."/>
            <person name="Daum C."/>
            <person name="Ezra D."/>
            <person name="Gonzalez J.B."/>
            <person name="Henrissat B."/>
            <person name="Kuo A."/>
            <person name="Liang C."/>
            <person name="Lipzen A."/>
            <person name="Lutzoni F."/>
            <person name="Magnuson J."/>
            <person name="Mondo S."/>
            <person name="Nolan M."/>
            <person name="Ohm R."/>
            <person name="Pangilinan J."/>
            <person name="Park H.-J."/>
            <person name="Ramirez L."/>
            <person name="Alfaro M."/>
            <person name="Sun H."/>
            <person name="Tritt A."/>
            <person name="Yoshinaga Y."/>
            <person name="Zwiers L.-H."/>
            <person name="Turgeon B.G."/>
            <person name="Goodwin S.B."/>
            <person name="Spatafora J.W."/>
            <person name="Crous P.W."/>
            <person name="Grigoriev I.V."/>
        </authorList>
    </citation>
    <scope>NUCLEOTIDE SEQUENCE</scope>
    <source>
        <strain evidence="2">CBS 394.84</strain>
    </source>
</reference>
<comment type="caution">
    <text evidence="2">The sequence shown here is derived from an EMBL/GenBank/DDBJ whole genome shotgun (WGS) entry which is preliminary data.</text>
</comment>
<name>A0A9P4LDH7_9PLEO</name>